<feature type="domain" description="BFD-like [2Fe-2S]-binding" evidence="1">
    <location>
        <begin position="16"/>
        <end position="66"/>
    </location>
</feature>
<dbReference type="OrthoDB" id="1629586at2"/>
<dbReference type="EMBL" id="FQVM01000002">
    <property type="protein sequence ID" value="SHE40832.1"/>
    <property type="molecule type" value="Genomic_DNA"/>
</dbReference>
<evidence type="ECO:0000313" key="2">
    <source>
        <dbReference type="EMBL" id="SHE40832.1"/>
    </source>
</evidence>
<dbReference type="STRING" id="1533.SAMN05443638_10272"/>
<dbReference type="Proteomes" id="UP000184035">
    <property type="component" value="Unassembled WGS sequence"/>
</dbReference>
<name>A0A1M4T8F4_9CLOT</name>
<evidence type="ECO:0000259" key="1">
    <source>
        <dbReference type="Pfam" id="PF04324"/>
    </source>
</evidence>
<sequence>MDNNLNQEILDKLTKVCLCKAIPRSKIKDSIRKGATTVEAVRKVTGSGTGGCCGRRCTPKIQDLIDGYLDNQWQ</sequence>
<dbReference type="InterPro" id="IPR007419">
    <property type="entry name" value="BFD-like_2Fe2S-bd_dom"/>
</dbReference>
<proteinExistence type="predicted"/>
<organism evidence="2 3">
    <name type="scientific">Clostridium fallax</name>
    <dbReference type="NCBI Taxonomy" id="1533"/>
    <lineage>
        <taxon>Bacteria</taxon>
        <taxon>Bacillati</taxon>
        <taxon>Bacillota</taxon>
        <taxon>Clostridia</taxon>
        <taxon>Eubacteriales</taxon>
        <taxon>Clostridiaceae</taxon>
        <taxon>Clostridium</taxon>
    </lineage>
</organism>
<dbReference type="AlphaFoldDB" id="A0A1M4T8F4"/>
<dbReference type="RefSeq" id="WP_072892491.1">
    <property type="nucleotide sequence ID" value="NZ_FQVM01000002.1"/>
</dbReference>
<accession>A0A1M4T8F4</accession>
<dbReference type="Pfam" id="PF04324">
    <property type="entry name" value="Fer2_BFD"/>
    <property type="match status" value="1"/>
</dbReference>
<reference evidence="2 3" key="1">
    <citation type="submission" date="2016-11" db="EMBL/GenBank/DDBJ databases">
        <authorList>
            <person name="Jaros S."/>
            <person name="Januszkiewicz K."/>
            <person name="Wedrychowicz H."/>
        </authorList>
    </citation>
    <scope>NUCLEOTIDE SEQUENCE [LARGE SCALE GENOMIC DNA]</scope>
    <source>
        <strain evidence="2 3">DSM 2631</strain>
    </source>
</reference>
<evidence type="ECO:0000313" key="3">
    <source>
        <dbReference type="Proteomes" id="UP000184035"/>
    </source>
</evidence>
<gene>
    <name evidence="2" type="ORF">SAMN05443638_10272</name>
</gene>
<keyword evidence="3" id="KW-1185">Reference proteome</keyword>
<dbReference type="Gene3D" id="1.10.10.1100">
    <property type="entry name" value="BFD-like [2Fe-2S]-binding domain"/>
    <property type="match status" value="1"/>
</dbReference>
<dbReference type="InterPro" id="IPR041854">
    <property type="entry name" value="BFD-like_2Fe2S-bd_dom_sf"/>
</dbReference>
<protein>
    <submittedName>
        <fullName evidence="2">BFD-like [2Fe-2S] binding domain-containing protein</fullName>
    </submittedName>
</protein>